<name>A0A0E0I1X9_ORYNI</name>
<keyword evidence="2" id="KW-1185">Reference proteome</keyword>
<evidence type="ECO:0000313" key="2">
    <source>
        <dbReference type="Proteomes" id="UP000006591"/>
    </source>
</evidence>
<dbReference type="AlphaFoldDB" id="A0A0E0I1X9"/>
<dbReference type="HOGENOM" id="CLU_2658746_0_0_1"/>
<dbReference type="EnsemblPlants" id="ONIVA07G15850.1">
    <property type="protein sequence ID" value="ONIVA07G15850.1"/>
    <property type="gene ID" value="ONIVA07G15850"/>
</dbReference>
<organism evidence="1">
    <name type="scientific">Oryza nivara</name>
    <name type="common">Indian wild rice</name>
    <name type="synonym">Oryza sativa f. spontanea</name>
    <dbReference type="NCBI Taxonomy" id="4536"/>
    <lineage>
        <taxon>Eukaryota</taxon>
        <taxon>Viridiplantae</taxon>
        <taxon>Streptophyta</taxon>
        <taxon>Embryophyta</taxon>
        <taxon>Tracheophyta</taxon>
        <taxon>Spermatophyta</taxon>
        <taxon>Magnoliopsida</taxon>
        <taxon>Liliopsida</taxon>
        <taxon>Poales</taxon>
        <taxon>Poaceae</taxon>
        <taxon>BOP clade</taxon>
        <taxon>Oryzoideae</taxon>
        <taxon>Oryzeae</taxon>
        <taxon>Oryzinae</taxon>
        <taxon>Oryza</taxon>
    </lineage>
</organism>
<dbReference type="Proteomes" id="UP000006591">
    <property type="component" value="Chromosome 7"/>
</dbReference>
<protein>
    <submittedName>
        <fullName evidence="1">Uncharacterized protein</fullName>
    </submittedName>
</protein>
<reference evidence="1" key="1">
    <citation type="submission" date="2015-04" db="UniProtKB">
        <authorList>
            <consortium name="EnsemblPlants"/>
        </authorList>
    </citation>
    <scope>IDENTIFICATION</scope>
    <source>
        <strain evidence="1">SL10</strain>
    </source>
</reference>
<sequence>MALLPPDPAALDGSWGKVNWSAAHGVLLPVGLPRPPEERTLPRRMFSSAEGQWRRQRLYEPLRRRLRIPRRRASMS</sequence>
<evidence type="ECO:0000313" key="1">
    <source>
        <dbReference type="EnsemblPlants" id="ONIVA07G15850.1"/>
    </source>
</evidence>
<proteinExistence type="predicted"/>
<dbReference type="Gramene" id="ONIVA07G15850.1">
    <property type="protein sequence ID" value="ONIVA07G15850.1"/>
    <property type="gene ID" value="ONIVA07G15850"/>
</dbReference>
<accession>A0A0E0I1X9</accession>
<reference evidence="1" key="2">
    <citation type="submission" date="2018-04" db="EMBL/GenBank/DDBJ databases">
        <title>OnivRS2 (Oryza nivara Reference Sequence Version 2).</title>
        <authorList>
            <person name="Zhang J."/>
            <person name="Kudrna D."/>
            <person name="Lee S."/>
            <person name="Talag J."/>
            <person name="Rajasekar S."/>
            <person name="Welchert J."/>
            <person name="Hsing Y.-I."/>
            <person name="Wing R.A."/>
        </authorList>
    </citation>
    <scope>NUCLEOTIDE SEQUENCE [LARGE SCALE GENOMIC DNA]</scope>
    <source>
        <strain evidence="1">SL10</strain>
    </source>
</reference>